<sequence length="155" mass="17590">MENFEETNIMPFADVEEFNCDVINYSECIGDDSMLLECLEEEVILKGFRMLKDKIAYEFGHYYVDDSDNEVGSSKMKDPIGRHAKREHTIRNKSIVEIKCNQIRGKRKSALTYASRIKTAVQLSMINGVLGRDLNFTSSECDISLGTSSCDNVEP</sequence>
<dbReference type="EMBL" id="CM044701">
    <property type="protein sequence ID" value="KAI5683645.1"/>
    <property type="molecule type" value="Genomic_DNA"/>
</dbReference>
<dbReference type="Proteomes" id="UP001060085">
    <property type="component" value="Linkage Group LG01"/>
</dbReference>
<comment type="caution">
    <text evidence="1">The sequence shown here is derived from an EMBL/GenBank/DDBJ whole genome shotgun (WGS) entry which is preliminary data.</text>
</comment>
<evidence type="ECO:0000313" key="1">
    <source>
        <dbReference type="EMBL" id="KAI5683645.1"/>
    </source>
</evidence>
<reference evidence="2" key="1">
    <citation type="journal article" date="2023" name="Nat. Plants">
        <title>Single-cell RNA sequencing provides a high-resolution roadmap for understanding the multicellular compartmentation of specialized metabolism.</title>
        <authorList>
            <person name="Sun S."/>
            <person name="Shen X."/>
            <person name="Li Y."/>
            <person name="Li Y."/>
            <person name="Wang S."/>
            <person name="Li R."/>
            <person name="Zhang H."/>
            <person name="Shen G."/>
            <person name="Guo B."/>
            <person name="Wei J."/>
            <person name="Xu J."/>
            <person name="St-Pierre B."/>
            <person name="Chen S."/>
            <person name="Sun C."/>
        </authorList>
    </citation>
    <scope>NUCLEOTIDE SEQUENCE [LARGE SCALE GENOMIC DNA]</scope>
</reference>
<keyword evidence="2" id="KW-1185">Reference proteome</keyword>
<evidence type="ECO:0000313" key="2">
    <source>
        <dbReference type="Proteomes" id="UP001060085"/>
    </source>
</evidence>
<protein>
    <submittedName>
        <fullName evidence="1">Uncharacterized protein</fullName>
    </submittedName>
</protein>
<gene>
    <name evidence="1" type="ORF">M9H77_04873</name>
</gene>
<organism evidence="1 2">
    <name type="scientific">Catharanthus roseus</name>
    <name type="common">Madagascar periwinkle</name>
    <name type="synonym">Vinca rosea</name>
    <dbReference type="NCBI Taxonomy" id="4058"/>
    <lineage>
        <taxon>Eukaryota</taxon>
        <taxon>Viridiplantae</taxon>
        <taxon>Streptophyta</taxon>
        <taxon>Embryophyta</taxon>
        <taxon>Tracheophyta</taxon>
        <taxon>Spermatophyta</taxon>
        <taxon>Magnoliopsida</taxon>
        <taxon>eudicotyledons</taxon>
        <taxon>Gunneridae</taxon>
        <taxon>Pentapetalae</taxon>
        <taxon>asterids</taxon>
        <taxon>lamiids</taxon>
        <taxon>Gentianales</taxon>
        <taxon>Apocynaceae</taxon>
        <taxon>Rauvolfioideae</taxon>
        <taxon>Vinceae</taxon>
        <taxon>Catharanthinae</taxon>
        <taxon>Catharanthus</taxon>
    </lineage>
</organism>
<accession>A0ACC0CFE4</accession>
<proteinExistence type="predicted"/>
<name>A0ACC0CFE4_CATRO</name>